<dbReference type="InterPro" id="IPR050879">
    <property type="entry name" value="Acyltransferase_3"/>
</dbReference>
<dbReference type="Proteomes" id="UP001464923">
    <property type="component" value="Unassembled WGS sequence"/>
</dbReference>
<evidence type="ECO:0000313" key="3">
    <source>
        <dbReference type="EMBL" id="MEQ3540512.1"/>
    </source>
</evidence>
<feature type="transmembrane region" description="Helical" evidence="1">
    <location>
        <begin position="19"/>
        <end position="35"/>
    </location>
</feature>
<feature type="transmembrane region" description="Helical" evidence="1">
    <location>
        <begin position="55"/>
        <end position="73"/>
    </location>
</feature>
<reference evidence="3 4" key="1">
    <citation type="submission" date="2024-03" db="EMBL/GenBank/DDBJ databases">
        <title>Draft genome sequence of Pseudonocardia tropica JCM 19149.</title>
        <authorList>
            <person name="Butdee W."/>
            <person name="Duangmal K."/>
        </authorList>
    </citation>
    <scope>NUCLEOTIDE SEQUENCE [LARGE SCALE GENOMIC DNA]</scope>
    <source>
        <strain evidence="3 4">JCM 19149</strain>
    </source>
</reference>
<feature type="transmembrane region" description="Helical" evidence="1">
    <location>
        <begin position="140"/>
        <end position="158"/>
    </location>
</feature>
<dbReference type="EMBL" id="JBEDNP010000009">
    <property type="protein sequence ID" value="MEQ3540512.1"/>
    <property type="molecule type" value="Genomic_DNA"/>
</dbReference>
<feature type="transmembrane region" description="Helical" evidence="1">
    <location>
        <begin position="303"/>
        <end position="321"/>
    </location>
</feature>
<sequence>MVVPTPPPGTRRREPGWDVLRSTFVLLVVLYHATHLGPVLHPELAPRSVSFDHQVGASLLLVVSAYFACATLGRHSPGRYWWGRVARLLPAFVVAVPLAWVALRFVSPPDWASPPAREIVVNWLMLGNWDTGRYPWLDPAFWTLPLQLMAFTAASVLSVTRWGYGPRLRLLLWAMVTVPLLLWPLRARPGDVADPPWWYRTLVDGLGFHRLHLFVAGIAVWLWSTRRMRTPHALALLAVCGLAQFVHGLEPGPDGVVRIDLDHLDAVAAALVCAGIALVAVVARLPRPGSRMPGPLATAVRRLAGISYGVYLVHQTVGYVLMRRLQDLGAGPLLQSAAMLAAAVLLGWALTRLVERPAHAALMRAWDRRAGVT</sequence>
<protein>
    <submittedName>
        <fullName evidence="3">Acyltransferase</fullName>
        <ecNumber evidence="3">2.3.-.-</ecNumber>
    </submittedName>
</protein>
<keyword evidence="1" id="KW-0472">Membrane</keyword>
<keyword evidence="3" id="KW-0012">Acyltransferase</keyword>
<organism evidence="3 4">
    <name type="scientific">Pseudonocardia tropica</name>
    <dbReference type="NCBI Taxonomy" id="681289"/>
    <lineage>
        <taxon>Bacteria</taxon>
        <taxon>Bacillati</taxon>
        <taxon>Actinomycetota</taxon>
        <taxon>Actinomycetes</taxon>
        <taxon>Pseudonocardiales</taxon>
        <taxon>Pseudonocardiaceae</taxon>
        <taxon>Pseudonocardia</taxon>
    </lineage>
</organism>
<keyword evidence="4" id="KW-1185">Reference proteome</keyword>
<proteinExistence type="predicted"/>
<feature type="transmembrane region" description="Helical" evidence="1">
    <location>
        <begin position="170"/>
        <end position="186"/>
    </location>
</feature>
<dbReference type="RefSeq" id="WP_345645921.1">
    <property type="nucleotide sequence ID" value="NZ_BAABLY010000039.1"/>
</dbReference>
<evidence type="ECO:0000259" key="2">
    <source>
        <dbReference type="Pfam" id="PF01757"/>
    </source>
</evidence>
<feature type="transmembrane region" description="Helical" evidence="1">
    <location>
        <begin position="266"/>
        <end position="283"/>
    </location>
</feature>
<dbReference type="PANTHER" id="PTHR23028:SF53">
    <property type="entry name" value="ACYL_TRANSF_3 DOMAIN-CONTAINING PROTEIN"/>
    <property type="match status" value="1"/>
</dbReference>
<dbReference type="GO" id="GO:0016746">
    <property type="term" value="F:acyltransferase activity"/>
    <property type="evidence" value="ECO:0007669"/>
    <property type="project" value="UniProtKB-KW"/>
</dbReference>
<dbReference type="EC" id="2.3.-.-" evidence="3"/>
<evidence type="ECO:0000313" key="4">
    <source>
        <dbReference type="Proteomes" id="UP001464923"/>
    </source>
</evidence>
<name>A0ABV1JZI0_9PSEU</name>
<keyword evidence="3" id="KW-0808">Transferase</keyword>
<feature type="transmembrane region" description="Helical" evidence="1">
    <location>
        <begin position="230"/>
        <end position="246"/>
    </location>
</feature>
<feature type="transmembrane region" description="Helical" evidence="1">
    <location>
        <begin position="206"/>
        <end position="223"/>
    </location>
</feature>
<accession>A0ABV1JZI0</accession>
<dbReference type="InterPro" id="IPR002656">
    <property type="entry name" value="Acyl_transf_3_dom"/>
</dbReference>
<keyword evidence="1" id="KW-0812">Transmembrane</keyword>
<evidence type="ECO:0000256" key="1">
    <source>
        <dbReference type="SAM" id="Phobius"/>
    </source>
</evidence>
<feature type="transmembrane region" description="Helical" evidence="1">
    <location>
        <begin position="333"/>
        <end position="354"/>
    </location>
</feature>
<dbReference type="PANTHER" id="PTHR23028">
    <property type="entry name" value="ACETYLTRANSFERASE"/>
    <property type="match status" value="1"/>
</dbReference>
<comment type="caution">
    <text evidence="3">The sequence shown here is derived from an EMBL/GenBank/DDBJ whole genome shotgun (WGS) entry which is preliminary data.</text>
</comment>
<feature type="domain" description="Acyltransferase 3" evidence="2">
    <location>
        <begin position="16"/>
        <end position="352"/>
    </location>
</feature>
<dbReference type="Pfam" id="PF01757">
    <property type="entry name" value="Acyl_transf_3"/>
    <property type="match status" value="1"/>
</dbReference>
<keyword evidence="1" id="KW-1133">Transmembrane helix</keyword>
<gene>
    <name evidence="3" type="ORF">WHI96_16965</name>
</gene>
<feature type="transmembrane region" description="Helical" evidence="1">
    <location>
        <begin position="85"/>
        <end position="106"/>
    </location>
</feature>